<proteinExistence type="inferred from homology"/>
<dbReference type="Proteomes" id="UP001431209">
    <property type="component" value="Unassembled WGS sequence"/>
</dbReference>
<dbReference type="GO" id="GO:0030133">
    <property type="term" value="C:transport vesicle"/>
    <property type="evidence" value="ECO:0007669"/>
    <property type="project" value="InterPro"/>
</dbReference>
<evidence type="ECO:0000313" key="5">
    <source>
        <dbReference type="Proteomes" id="UP001431209"/>
    </source>
</evidence>
<reference evidence="4 5" key="1">
    <citation type="submission" date="2024-03" db="EMBL/GenBank/DDBJ databases">
        <title>The Acrasis kona genome and developmental transcriptomes reveal deep origins of eukaryotic multicellular pathways.</title>
        <authorList>
            <person name="Sheikh S."/>
            <person name="Fu C.-J."/>
            <person name="Brown M.W."/>
            <person name="Baldauf S.L."/>
        </authorList>
    </citation>
    <scope>NUCLEOTIDE SEQUENCE [LARGE SCALE GENOMIC DNA]</scope>
    <source>
        <strain evidence="4 5">ATCC MYA-3509</strain>
    </source>
</reference>
<dbReference type="AlphaFoldDB" id="A0AAW2Z043"/>
<dbReference type="EMBL" id="JAOPGA020000939">
    <property type="protein sequence ID" value="KAL0483146.1"/>
    <property type="molecule type" value="Genomic_DNA"/>
</dbReference>
<comment type="similarity">
    <text evidence="1">Belongs to the BLOC1S5 family.</text>
</comment>
<feature type="region of interest" description="Disordered" evidence="3">
    <location>
        <begin position="175"/>
        <end position="203"/>
    </location>
</feature>
<organism evidence="4 5">
    <name type="scientific">Acrasis kona</name>
    <dbReference type="NCBI Taxonomy" id="1008807"/>
    <lineage>
        <taxon>Eukaryota</taxon>
        <taxon>Discoba</taxon>
        <taxon>Heterolobosea</taxon>
        <taxon>Tetramitia</taxon>
        <taxon>Eutetramitia</taxon>
        <taxon>Acrasidae</taxon>
        <taxon>Acrasis</taxon>
    </lineage>
</organism>
<dbReference type="GO" id="GO:0031083">
    <property type="term" value="C:BLOC-1 complex"/>
    <property type="evidence" value="ECO:0007669"/>
    <property type="project" value="InterPro"/>
</dbReference>
<comment type="caution">
    <text evidence="4">The sequence shown here is derived from an EMBL/GenBank/DDBJ whole genome shotgun (WGS) entry which is preliminary data.</text>
</comment>
<feature type="compositionally biased region" description="Basic and acidic residues" evidence="3">
    <location>
        <begin position="188"/>
        <end position="203"/>
    </location>
</feature>
<evidence type="ECO:0000256" key="2">
    <source>
        <dbReference type="ARBA" id="ARBA00019580"/>
    </source>
</evidence>
<protein>
    <recommendedName>
        <fullName evidence="2">Biogenesis of lysosome-related organelles complex 1 subunit 5</fullName>
    </recommendedName>
</protein>
<accession>A0AAW2Z043</accession>
<dbReference type="InterPro" id="IPR017243">
    <property type="entry name" value="Bloc1s5"/>
</dbReference>
<sequence>MFSSITSKAPQSNDQQQIGLGLESLLPENFYRIQQLLFTYHDEATREVSLLMQEYNDKRTDTSGLDKISFLQNTTTTGNEVIIPSINRAFRENQADISSGIKNCTSIIHNLQQREAAIKKSCEDSFEKSLSLMLSDKEAFLRDFVATEVQKINDWHDKSLKEIDAKYVFVPTLQKETSPKTESPPVAEKQETQPESTKIEETK</sequence>
<gene>
    <name evidence="4" type="ORF">AKO1_014800</name>
</gene>
<evidence type="ECO:0000256" key="3">
    <source>
        <dbReference type="SAM" id="MobiDB-lite"/>
    </source>
</evidence>
<name>A0AAW2Z043_9EUKA</name>
<keyword evidence="5" id="KW-1185">Reference proteome</keyword>
<evidence type="ECO:0000256" key="1">
    <source>
        <dbReference type="ARBA" id="ARBA00010754"/>
    </source>
</evidence>
<evidence type="ECO:0000313" key="4">
    <source>
        <dbReference type="EMBL" id="KAL0483146.1"/>
    </source>
</evidence>
<dbReference type="Pfam" id="PF14942">
    <property type="entry name" value="Muted"/>
    <property type="match status" value="1"/>
</dbReference>